<dbReference type="GeneID" id="92207553"/>
<reference evidence="1 2" key="1">
    <citation type="submission" date="2024-03" db="EMBL/GenBank/DDBJ databases">
        <authorList>
            <person name="Brejova B."/>
        </authorList>
    </citation>
    <scope>NUCLEOTIDE SEQUENCE [LARGE SCALE GENOMIC DNA]</scope>
    <source>
        <strain evidence="1 2">CBS 14171</strain>
    </source>
</reference>
<organism evidence="1 2">
    <name type="scientific">Lodderomyces beijingensis</name>
    <dbReference type="NCBI Taxonomy" id="1775926"/>
    <lineage>
        <taxon>Eukaryota</taxon>
        <taxon>Fungi</taxon>
        <taxon>Dikarya</taxon>
        <taxon>Ascomycota</taxon>
        <taxon>Saccharomycotina</taxon>
        <taxon>Pichiomycetes</taxon>
        <taxon>Debaryomycetaceae</taxon>
        <taxon>Candida/Lodderomyces clade</taxon>
        <taxon>Lodderomyces</taxon>
    </lineage>
</organism>
<keyword evidence="2" id="KW-1185">Reference proteome</keyword>
<proteinExistence type="predicted"/>
<evidence type="ECO:0000313" key="2">
    <source>
        <dbReference type="Proteomes" id="UP001497383"/>
    </source>
</evidence>
<dbReference type="EMBL" id="OZ022407">
    <property type="protein sequence ID" value="CAK9437981.1"/>
    <property type="molecule type" value="Genomic_DNA"/>
</dbReference>
<accession>A0ABP0ZKG3</accession>
<dbReference type="RefSeq" id="XP_066829295.1">
    <property type="nucleotide sequence ID" value="XM_066972347.1"/>
</dbReference>
<name>A0ABP0ZKG3_9ASCO</name>
<gene>
    <name evidence="1" type="ORF">LODBEIA_P23570</name>
</gene>
<dbReference type="Proteomes" id="UP001497383">
    <property type="component" value="Chromosome 3"/>
</dbReference>
<protein>
    <submittedName>
        <fullName evidence="1">Uncharacterized protein</fullName>
    </submittedName>
</protein>
<sequence>MLPWSLQDDFELEKAKPVLDFLKHLATRADLLLEQQSNHTSYNHFLRNMVWVYYHLNDIDKLAHCVSLLRNHLDEQTIAYHLNALMTNYEFEAFKAEFKNIIINNNIKFSANLFDFIVTQLISSDCLFEILFHCYQVWDIAPKCERPTPESMCKILHEMYKYGTYPEVQTFESLVIKHYGAHFSVQSEVFQNEIKIREYISLKKNLSDADYDVIERIMPDDNQEVEAFCLSWVKFMALYSDLENVKYIIQLYHDKTGESIPPGFFKSLVKYYRGNNQFHQLLKLFKESTKTIPYNEEYLKSLAGAFIDCYSRFAPEFVSQLNQWLGKPNFFKLQKLESQFTPFHLAEPINLRKYRGFGDLRRPRNSRSYDNDFGGVSGSIRPRSQAQVQVQANLAKAEVRFRIEEGFPALIERGIRPDVKVVYETFRAGGLEDAILIKNLLQRTRQYNWKVEKLFELRTLQHHSLTKEIALRYFRENKDQLNDSHKFIFIRILINFDLFEEAQYLLDGLDTYYMNDKNKAFQLNLQLRMYLAQNEFQEMIRVIKQFPLESAYLYPSMVNNCIHVESALIRKLRKKNGDGLVSDKEKLEVGQLCLSTLRDFTARAESVILEDDGKIPELIASTFETLDEWRNHSHQI</sequence>
<evidence type="ECO:0000313" key="1">
    <source>
        <dbReference type="EMBL" id="CAK9437981.1"/>
    </source>
</evidence>